<protein>
    <submittedName>
        <fullName evidence="3">Uncharacterized protein</fullName>
    </submittedName>
</protein>
<dbReference type="EMBL" id="JANCYW010000014">
    <property type="protein sequence ID" value="KAK4537870.1"/>
    <property type="molecule type" value="Genomic_DNA"/>
</dbReference>
<evidence type="ECO:0000256" key="2">
    <source>
        <dbReference type="SAM" id="SignalP"/>
    </source>
</evidence>
<proteinExistence type="predicted"/>
<evidence type="ECO:0000313" key="3">
    <source>
        <dbReference type="EMBL" id="KAK4537870.1"/>
    </source>
</evidence>
<feature type="chain" id="PRO_5043451722" evidence="2">
    <location>
        <begin position="22"/>
        <end position="182"/>
    </location>
</feature>
<dbReference type="InterPro" id="IPR038482">
    <property type="entry name" value="Tp34-type_sf"/>
</dbReference>
<dbReference type="Proteomes" id="UP001301350">
    <property type="component" value="Unassembled WGS sequence"/>
</dbReference>
<name>A0AAV9J0M6_CYACA</name>
<evidence type="ECO:0000313" key="4">
    <source>
        <dbReference type="Proteomes" id="UP001301350"/>
    </source>
</evidence>
<dbReference type="Gene3D" id="2.60.40.2480">
    <property type="entry name" value="Periplasmic metal-binding protein Tp34-type"/>
    <property type="match status" value="1"/>
</dbReference>
<dbReference type="AlphaFoldDB" id="A0AAV9J0M6"/>
<accession>A0AAV9J0M6</accession>
<reference evidence="3 4" key="1">
    <citation type="submission" date="2022-07" db="EMBL/GenBank/DDBJ databases">
        <title>Genome-wide signatures of adaptation to extreme environments.</title>
        <authorList>
            <person name="Cho C.H."/>
            <person name="Yoon H.S."/>
        </authorList>
    </citation>
    <scope>NUCLEOTIDE SEQUENCE [LARGE SCALE GENOMIC DNA]</scope>
    <source>
        <strain evidence="3 4">DBV 063 E5</strain>
    </source>
</reference>
<keyword evidence="1 2" id="KW-0732">Signal</keyword>
<evidence type="ECO:0000256" key="1">
    <source>
        <dbReference type="ARBA" id="ARBA00022729"/>
    </source>
</evidence>
<dbReference type="Pfam" id="PF10634">
    <property type="entry name" value="Iron_transport"/>
    <property type="match status" value="1"/>
</dbReference>
<dbReference type="InterPro" id="IPR018470">
    <property type="entry name" value="Metal-bd_Tp34-typ"/>
</dbReference>
<organism evidence="3 4">
    <name type="scientific">Cyanidium caldarium</name>
    <name type="common">Red alga</name>
    <dbReference type="NCBI Taxonomy" id="2771"/>
    <lineage>
        <taxon>Eukaryota</taxon>
        <taxon>Rhodophyta</taxon>
        <taxon>Bangiophyceae</taxon>
        <taxon>Cyanidiales</taxon>
        <taxon>Cyanidiaceae</taxon>
        <taxon>Cyanidium</taxon>
    </lineage>
</organism>
<dbReference type="PIRSF" id="PIRSF017018">
    <property type="entry name" value="Tp34"/>
    <property type="match status" value="1"/>
</dbReference>
<keyword evidence="4" id="KW-1185">Reference proteome</keyword>
<gene>
    <name evidence="3" type="ORF">CDCA_CDCA14G3895</name>
</gene>
<comment type="caution">
    <text evidence="3">The sequence shown here is derived from an EMBL/GenBank/DDBJ whole genome shotgun (WGS) entry which is preliminary data.</text>
</comment>
<feature type="signal peptide" evidence="2">
    <location>
        <begin position="1"/>
        <end position="21"/>
    </location>
</feature>
<sequence>MYKFTLALVLILASFLSPASPTFGAALGSEFLINRGVTKNNMAIVPNHLIGIELSPMPPGMPTGSDVIHLEVDVHATAGNPWGFPEKAWIPYLSIVYLLEKDGSDWRAEGVMHPMTADGGPHYADSLRMDGSGSYRLTYRLSPPRVNGFLRHVDNATGVPEWWDPFEERFNFTYPIATPVSG</sequence>